<dbReference type="PROSITE" id="PS50893">
    <property type="entry name" value="ABC_TRANSPORTER_2"/>
    <property type="match status" value="1"/>
</dbReference>
<evidence type="ECO:0000256" key="3">
    <source>
        <dbReference type="ARBA" id="ARBA00022741"/>
    </source>
</evidence>
<dbReference type="GO" id="GO:0005524">
    <property type="term" value="F:ATP binding"/>
    <property type="evidence" value="ECO:0007669"/>
    <property type="project" value="UniProtKB-KW"/>
</dbReference>
<keyword evidence="2" id="KW-0813">Transport</keyword>
<dbReference type="Gene3D" id="3.40.50.300">
    <property type="entry name" value="P-loop containing nucleotide triphosphate hydrolases"/>
    <property type="match status" value="1"/>
</dbReference>
<dbReference type="GO" id="GO:0016887">
    <property type="term" value="F:ATP hydrolysis activity"/>
    <property type="evidence" value="ECO:0007669"/>
    <property type="project" value="InterPro"/>
</dbReference>
<dbReference type="PANTHER" id="PTHR43776">
    <property type="entry name" value="TRANSPORT ATP-BINDING PROTEIN"/>
    <property type="match status" value="1"/>
</dbReference>
<dbReference type="PROSITE" id="PS00211">
    <property type="entry name" value="ABC_TRANSPORTER_1"/>
    <property type="match status" value="1"/>
</dbReference>
<dbReference type="EMBL" id="CP014567">
    <property type="protein sequence ID" value="AVI05641.1"/>
    <property type="molecule type" value="Genomic_DNA"/>
</dbReference>
<dbReference type="CDD" id="cd03257">
    <property type="entry name" value="ABC_NikE_OppD_transporters"/>
    <property type="match status" value="1"/>
</dbReference>
<dbReference type="InterPro" id="IPR027417">
    <property type="entry name" value="P-loop_NTPase"/>
</dbReference>
<dbReference type="Proteomes" id="UP000665944">
    <property type="component" value="Unassembled WGS sequence"/>
</dbReference>
<proteinExistence type="inferred from homology"/>
<dbReference type="GO" id="GO:0055085">
    <property type="term" value="P:transmembrane transport"/>
    <property type="evidence" value="ECO:0007669"/>
    <property type="project" value="UniProtKB-ARBA"/>
</dbReference>
<evidence type="ECO:0000256" key="4">
    <source>
        <dbReference type="ARBA" id="ARBA00022840"/>
    </source>
</evidence>
<evidence type="ECO:0000313" key="8">
    <source>
        <dbReference type="Proteomes" id="UP000665944"/>
    </source>
</evidence>
<feature type="domain" description="ABC transporter" evidence="5">
    <location>
        <begin position="5"/>
        <end position="254"/>
    </location>
</feature>
<keyword evidence="8" id="KW-1185">Reference proteome</keyword>
<accession>A0A3S7GTN3</accession>
<dbReference type="InterPro" id="IPR003439">
    <property type="entry name" value="ABC_transporter-like_ATP-bd"/>
</dbReference>
<comment type="similarity">
    <text evidence="1">Belongs to the ABC transporter superfamily.</text>
</comment>
<dbReference type="InterPro" id="IPR017871">
    <property type="entry name" value="ABC_transporter-like_CS"/>
</dbReference>
<keyword evidence="4 7" id="KW-0067">ATP-binding</keyword>
<dbReference type="EMBL" id="JAGHKT020000003">
    <property type="protein sequence ID" value="MCM5671782.1"/>
    <property type="molecule type" value="Genomic_DNA"/>
</dbReference>
<sequence length="322" mass="36238">MDYILEIQNLKTYYSIKNGLFKKNQYVKAVDNITLKIKKGQTFGLVGESGCGKSTLGKSVVRLENITSGDIKICGRSITKLKGKELRNARKDFQMIFQDPYASLNPMQMVGDIVGEPLLNYHLVDKKNLKDEVLYLLKCVGMSEEAYYKYAHQFSGGQRQRIGIARALAIRPKLIVADEPVSALDVSVQSQVLNLLKDLQKEFSLSYLFIAHDLSVVKHISDVIGVMYLGHLVEIADSHELYTHAYHPYTKALISSIPQFNKQKSNRVILNGELPSPSNPPQGCPFHTRCPIAKKICSEKRPKLKEIKPNHYVACFYSEGGE</sequence>
<evidence type="ECO:0000256" key="2">
    <source>
        <dbReference type="ARBA" id="ARBA00022448"/>
    </source>
</evidence>
<reference evidence="7 8" key="2">
    <citation type="submission" date="2022-06" db="EMBL/GenBank/DDBJ databases">
        <title>Staphylococcus hominis ShoR14 genome sequence.</title>
        <authorList>
            <person name="Yeo C.C."/>
            <person name="Chew C.H."/>
            <person name="Che Hamzah A.M."/>
            <person name="Al-Trad E.I."/>
        </authorList>
    </citation>
    <scope>NUCLEOTIDE SEQUENCE [LARGE SCALE GENOMIC DNA]</scope>
    <source>
        <strain evidence="7 8">ShoR14</strain>
    </source>
</reference>
<reference evidence="6" key="1">
    <citation type="submission" date="2016-02" db="EMBL/GenBank/DDBJ databases">
        <title>Genomic sequence of a clinical Staphylococcus hominis isolate.</title>
        <authorList>
            <person name="McClure J.M."/>
            <person name="Zhang K."/>
        </authorList>
    </citation>
    <scope>NUCLEOTIDE SEQUENCE</scope>
    <source>
        <strain evidence="6">C34847</strain>
    </source>
</reference>
<dbReference type="AlphaFoldDB" id="A0A3S7GTN3"/>
<dbReference type="RefSeq" id="WP_017175820.1">
    <property type="nucleotide sequence ID" value="NZ_CAXORW010000032.1"/>
</dbReference>
<dbReference type="GO" id="GO:0015833">
    <property type="term" value="P:peptide transport"/>
    <property type="evidence" value="ECO:0007669"/>
    <property type="project" value="InterPro"/>
</dbReference>
<dbReference type="Pfam" id="PF08352">
    <property type="entry name" value="oligo_HPY"/>
    <property type="match status" value="1"/>
</dbReference>
<dbReference type="InterPro" id="IPR013563">
    <property type="entry name" value="Oligopep_ABC_C"/>
</dbReference>
<evidence type="ECO:0000259" key="5">
    <source>
        <dbReference type="PROSITE" id="PS50893"/>
    </source>
</evidence>
<dbReference type="PANTHER" id="PTHR43776:SF8">
    <property type="entry name" value="ABC TRANSPORTER, ATP-BINDING PROTEIN"/>
    <property type="match status" value="1"/>
</dbReference>
<dbReference type="SMART" id="SM00382">
    <property type="entry name" value="AAA"/>
    <property type="match status" value="1"/>
</dbReference>
<dbReference type="Pfam" id="PF00005">
    <property type="entry name" value="ABC_tran"/>
    <property type="match status" value="1"/>
</dbReference>
<name>A0A3S7GTN3_STAHO</name>
<protein>
    <submittedName>
        <fullName evidence="7">ATP-binding cassette domain-containing protein</fullName>
    </submittedName>
    <submittedName>
        <fullName evidence="6">Peptide ABC transporter substrate-binding protein</fullName>
    </submittedName>
</protein>
<evidence type="ECO:0000313" key="6">
    <source>
        <dbReference type="EMBL" id="AVI05641.1"/>
    </source>
</evidence>
<gene>
    <name evidence="6" type="ORF">AZE34_02305</name>
    <name evidence="7" type="ORF">J7T32_003235</name>
</gene>
<dbReference type="NCBIfam" id="TIGR01727">
    <property type="entry name" value="oligo_HPY"/>
    <property type="match status" value="1"/>
</dbReference>
<evidence type="ECO:0000313" key="7">
    <source>
        <dbReference type="EMBL" id="MCM5671782.1"/>
    </source>
</evidence>
<dbReference type="SUPFAM" id="SSF52540">
    <property type="entry name" value="P-loop containing nucleoside triphosphate hydrolases"/>
    <property type="match status" value="1"/>
</dbReference>
<evidence type="ECO:0000256" key="1">
    <source>
        <dbReference type="ARBA" id="ARBA00005417"/>
    </source>
</evidence>
<dbReference type="FunFam" id="3.40.50.300:FF:000016">
    <property type="entry name" value="Oligopeptide ABC transporter ATP-binding component"/>
    <property type="match status" value="1"/>
</dbReference>
<dbReference type="InterPro" id="IPR003593">
    <property type="entry name" value="AAA+_ATPase"/>
</dbReference>
<dbReference type="InterPro" id="IPR050319">
    <property type="entry name" value="ABC_transp_ATP-bind"/>
</dbReference>
<keyword evidence="3" id="KW-0547">Nucleotide-binding</keyword>
<organism evidence="6">
    <name type="scientific">Staphylococcus hominis</name>
    <dbReference type="NCBI Taxonomy" id="1290"/>
    <lineage>
        <taxon>Bacteria</taxon>
        <taxon>Bacillati</taxon>
        <taxon>Bacillota</taxon>
        <taxon>Bacilli</taxon>
        <taxon>Bacillales</taxon>
        <taxon>Staphylococcaceae</taxon>
        <taxon>Staphylococcus</taxon>
    </lineage>
</organism>